<name>A0A6L5QEE4_9BURK</name>
<dbReference type="AlphaFoldDB" id="A0A6L5QEE4"/>
<dbReference type="Gene3D" id="1.10.10.10">
    <property type="entry name" value="Winged helix-like DNA-binding domain superfamily/Winged helix DNA-binding domain"/>
    <property type="match status" value="1"/>
</dbReference>
<dbReference type="Pfam" id="PF00126">
    <property type="entry name" value="HTH_1"/>
    <property type="match status" value="1"/>
</dbReference>
<dbReference type="Gene3D" id="3.40.190.290">
    <property type="match status" value="1"/>
</dbReference>
<organism evidence="6 7">
    <name type="scientific">Duganella alba</name>
    <dbReference type="NCBI Taxonomy" id="2666081"/>
    <lineage>
        <taxon>Bacteria</taxon>
        <taxon>Pseudomonadati</taxon>
        <taxon>Pseudomonadota</taxon>
        <taxon>Betaproteobacteria</taxon>
        <taxon>Burkholderiales</taxon>
        <taxon>Oxalobacteraceae</taxon>
        <taxon>Telluria group</taxon>
        <taxon>Duganella</taxon>
    </lineage>
</organism>
<dbReference type="EMBL" id="WKJM01000004">
    <property type="protein sequence ID" value="MRX07672.1"/>
    <property type="molecule type" value="Genomic_DNA"/>
</dbReference>
<dbReference type="GO" id="GO:0043565">
    <property type="term" value="F:sequence-specific DNA binding"/>
    <property type="evidence" value="ECO:0007669"/>
    <property type="project" value="TreeGrafter"/>
</dbReference>
<evidence type="ECO:0000313" key="6">
    <source>
        <dbReference type="EMBL" id="MRX07672.1"/>
    </source>
</evidence>
<dbReference type="InterPro" id="IPR000847">
    <property type="entry name" value="LysR_HTH_N"/>
</dbReference>
<keyword evidence="3" id="KW-0238">DNA-binding</keyword>
<keyword evidence="7" id="KW-1185">Reference proteome</keyword>
<dbReference type="FunFam" id="1.10.10.10:FF:000001">
    <property type="entry name" value="LysR family transcriptional regulator"/>
    <property type="match status" value="1"/>
</dbReference>
<reference evidence="6 7" key="1">
    <citation type="submission" date="2019-11" db="EMBL/GenBank/DDBJ databases">
        <title>Novel species isolated from a subtropical stream in China.</title>
        <authorList>
            <person name="Lu H."/>
        </authorList>
    </citation>
    <scope>NUCLEOTIDE SEQUENCE [LARGE SCALE GENOMIC DNA]</scope>
    <source>
        <strain evidence="6 7">FT25W</strain>
    </source>
</reference>
<dbReference type="PANTHER" id="PTHR30537">
    <property type="entry name" value="HTH-TYPE TRANSCRIPTIONAL REGULATOR"/>
    <property type="match status" value="1"/>
</dbReference>
<dbReference type="InterPro" id="IPR058163">
    <property type="entry name" value="LysR-type_TF_proteobact-type"/>
</dbReference>
<dbReference type="FunFam" id="3.40.190.290:FF:000001">
    <property type="entry name" value="Transcriptional regulator, LysR family"/>
    <property type="match status" value="1"/>
</dbReference>
<dbReference type="InterPro" id="IPR036388">
    <property type="entry name" value="WH-like_DNA-bd_sf"/>
</dbReference>
<gene>
    <name evidence="6" type="ORF">GJ697_07505</name>
</gene>
<evidence type="ECO:0000256" key="1">
    <source>
        <dbReference type="ARBA" id="ARBA00009437"/>
    </source>
</evidence>
<dbReference type="Pfam" id="PF03466">
    <property type="entry name" value="LysR_substrate"/>
    <property type="match status" value="1"/>
</dbReference>
<dbReference type="SUPFAM" id="SSF53850">
    <property type="entry name" value="Periplasmic binding protein-like II"/>
    <property type="match status" value="1"/>
</dbReference>
<dbReference type="RefSeq" id="WP_154363371.1">
    <property type="nucleotide sequence ID" value="NZ_WKJM01000004.1"/>
</dbReference>
<comment type="caution">
    <text evidence="6">The sequence shown here is derived from an EMBL/GenBank/DDBJ whole genome shotgun (WGS) entry which is preliminary data.</text>
</comment>
<dbReference type="PANTHER" id="PTHR30537:SF72">
    <property type="entry name" value="LYSR FAMILY TRANSCRIPTIONAL REGULATOR"/>
    <property type="match status" value="1"/>
</dbReference>
<protein>
    <submittedName>
        <fullName evidence="6">LysR family transcriptional regulator</fullName>
    </submittedName>
</protein>
<dbReference type="InterPro" id="IPR005119">
    <property type="entry name" value="LysR_subst-bd"/>
</dbReference>
<comment type="similarity">
    <text evidence="1">Belongs to the LysR transcriptional regulatory family.</text>
</comment>
<proteinExistence type="inferred from homology"/>
<keyword evidence="2" id="KW-0805">Transcription regulation</keyword>
<accession>A0A6L5QEE4</accession>
<evidence type="ECO:0000259" key="5">
    <source>
        <dbReference type="PROSITE" id="PS50931"/>
    </source>
</evidence>
<evidence type="ECO:0000256" key="2">
    <source>
        <dbReference type="ARBA" id="ARBA00023015"/>
    </source>
</evidence>
<evidence type="ECO:0000256" key="3">
    <source>
        <dbReference type="ARBA" id="ARBA00023125"/>
    </source>
</evidence>
<dbReference type="CDD" id="cd08472">
    <property type="entry name" value="PBP2_CrgA_like_3"/>
    <property type="match status" value="1"/>
</dbReference>
<evidence type="ECO:0000313" key="7">
    <source>
        <dbReference type="Proteomes" id="UP000481037"/>
    </source>
</evidence>
<dbReference type="GO" id="GO:0003700">
    <property type="term" value="F:DNA-binding transcription factor activity"/>
    <property type="evidence" value="ECO:0007669"/>
    <property type="project" value="InterPro"/>
</dbReference>
<evidence type="ECO:0000256" key="4">
    <source>
        <dbReference type="ARBA" id="ARBA00023163"/>
    </source>
</evidence>
<dbReference type="SUPFAM" id="SSF46785">
    <property type="entry name" value="Winged helix' DNA-binding domain"/>
    <property type="match status" value="1"/>
</dbReference>
<dbReference type="InterPro" id="IPR036390">
    <property type="entry name" value="WH_DNA-bd_sf"/>
</dbReference>
<sequence length="300" mass="33290">MDRLQAMKVFTRVAESGSFSRAADSLAMPRASATIIIQQLEAYLKVRLLHRTTRRLSLTPDGAAYYERCARILAEIEEAEGAFVVGDQGPRGRLRIDMPLALGRSVVMPALYDFHARYPDIDLMVGMGDRPVDLIQDSVDVVIRIGALADSTLVARRLGDHHTATVASPDYLARHGTPHTLADLDQHVTIHYFWRTGRPMDYTFVVDGQTVPVRMRGRFAVNDVETFVDSALRGLGIVQAPLFLARPHLASGALVEVLPQWKPALSPVSVLYPPNRHLSPAVRTFVDWIAALFENSALMR</sequence>
<dbReference type="PROSITE" id="PS50931">
    <property type="entry name" value="HTH_LYSR"/>
    <property type="match status" value="1"/>
</dbReference>
<keyword evidence="4" id="KW-0804">Transcription</keyword>
<dbReference type="GO" id="GO:0006351">
    <property type="term" value="P:DNA-templated transcription"/>
    <property type="evidence" value="ECO:0007669"/>
    <property type="project" value="TreeGrafter"/>
</dbReference>
<dbReference type="Proteomes" id="UP000481037">
    <property type="component" value="Unassembled WGS sequence"/>
</dbReference>
<feature type="domain" description="HTH lysR-type" evidence="5">
    <location>
        <begin position="1"/>
        <end position="59"/>
    </location>
</feature>